<dbReference type="Proteomes" id="UP000323242">
    <property type="component" value="Unassembled WGS sequence"/>
</dbReference>
<comment type="caution">
    <text evidence="2">The sequence shown here is derived from an EMBL/GenBank/DDBJ whole genome shotgun (WGS) entry which is preliminary data.</text>
</comment>
<evidence type="ECO:0000313" key="3">
    <source>
        <dbReference type="Proteomes" id="UP000323242"/>
    </source>
</evidence>
<keyword evidence="3" id="KW-1185">Reference proteome</keyword>
<dbReference type="Pfam" id="PF00550">
    <property type="entry name" value="PP-binding"/>
    <property type="match status" value="1"/>
</dbReference>
<dbReference type="InterPro" id="IPR009081">
    <property type="entry name" value="PP-bd_ACP"/>
</dbReference>
<feature type="domain" description="Carrier" evidence="1">
    <location>
        <begin position="3"/>
        <end position="80"/>
    </location>
</feature>
<dbReference type="SUPFAM" id="SSF47336">
    <property type="entry name" value="ACP-like"/>
    <property type="match status" value="1"/>
</dbReference>
<proteinExistence type="predicted"/>
<dbReference type="PROSITE" id="PS50075">
    <property type="entry name" value="CARRIER"/>
    <property type="match status" value="1"/>
</dbReference>
<evidence type="ECO:0000313" key="2">
    <source>
        <dbReference type="EMBL" id="TYR65168.1"/>
    </source>
</evidence>
<gene>
    <name evidence="2" type="ORF">FY004_07530</name>
</gene>
<dbReference type="InterPro" id="IPR036736">
    <property type="entry name" value="ACP-like_sf"/>
</dbReference>
<dbReference type="RefSeq" id="WP_109200592.1">
    <property type="nucleotide sequence ID" value="NZ_VSZQ01000029.1"/>
</dbReference>
<reference evidence="2 3" key="1">
    <citation type="submission" date="2019-08" db="EMBL/GenBank/DDBJ databases">
        <title>Draft genome for granaticin producer strain Streptomyces parvus C05.</title>
        <authorList>
            <person name="Gonzalez-Pimentel J.L."/>
        </authorList>
    </citation>
    <scope>NUCLEOTIDE SEQUENCE [LARGE SCALE GENOMIC DNA]</scope>
    <source>
        <strain evidence="2 3">C05</strain>
    </source>
</reference>
<dbReference type="AlphaFoldDB" id="A0A5D4JJ27"/>
<dbReference type="Gene3D" id="1.10.1200.10">
    <property type="entry name" value="ACP-like"/>
    <property type="match status" value="1"/>
</dbReference>
<name>A0A5D4JJ27_9ACTN</name>
<dbReference type="EMBL" id="VSZQ01000029">
    <property type="protein sequence ID" value="TYR65168.1"/>
    <property type="molecule type" value="Genomic_DNA"/>
</dbReference>
<protein>
    <submittedName>
        <fullName evidence="2">Acyl carrier protein</fullName>
    </submittedName>
</protein>
<evidence type="ECO:0000259" key="1">
    <source>
        <dbReference type="PROSITE" id="PS50075"/>
    </source>
</evidence>
<accession>A0A5D4JJ27</accession>
<sequence>MTATYEDVYRLIQGTLTDTFQVPAQDVRPDAAISTLELDSLAVAELTVMLSEQLGVAVIEGAVTAETTLAEFAQQIESAATGQDSAGHLENR</sequence>
<organism evidence="2 3">
    <name type="scientific">Streptomyces parvus</name>
    <dbReference type="NCBI Taxonomy" id="66428"/>
    <lineage>
        <taxon>Bacteria</taxon>
        <taxon>Bacillati</taxon>
        <taxon>Actinomycetota</taxon>
        <taxon>Actinomycetes</taxon>
        <taxon>Kitasatosporales</taxon>
        <taxon>Streptomycetaceae</taxon>
        <taxon>Streptomyces</taxon>
    </lineage>
</organism>